<feature type="domain" description="Nitroreductase" evidence="1">
    <location>
        <begin position="66"/>
        <end position="248"/>
    </location>
</feature>
<evidence type="ECO:0000259" key="1">
    <source>
        <dbReference type="Pfam" id="PF00881"/>
    </source>
</evidence>
<dbReference type="OrthoDB" id="9801593at2"/>
<gene>
    <name evidence="2" type="ORF">SAMN04488082_11388</name>
</gene>
<dbReference type="EMBL" id="FORX01000013">
    <property type="protein sequence ID" value="SFK07817.1"/>
    <property type="molecule type" value="Genomic_DNA"/>
</dbReference>
<dbReference type="STRING" id="52560.SAMN04488082_11388"/>
<dbReference type="PANTHER" id="PTHR43745:SF2">
    <property type="entry name" value="NITROREDUCTASE MJ1384-RELATED"/>
    <property type="match status" value="1"/>
</dbReference>
<organism evidence="2 3">
    <name type="scientific">Desulfomicrobium apsheronum</name>
    <dbReference type="NCBI Taxonomy" id="52560"/>
    <lineage>
        <taxon>Bacteria</taxon>
        <taxon>Pseudomonadati</taxon>
        <taxon>Thermodesulfobacteriota</taxon>
        <taxon>Desulfovibrionia</taxon>
        <taxon>Desulfovibrionales</taxon>
        <taxon>Desulfomicrobiaceae</taxon>
        <taxon>Desulfomicrobium</taxon>
    </lineage>
</organism>
<dbReference type="Gene3D" id="3.40.109.10">
    <property type="entry name" value="NADH Oxidase"/>
    <property type="match status" value="1"/>
</dbReference>
<dbReference type="InterPro" id="IPR029479">
    <property type="entry name" value="Nitroreductase"/>
</dbReference>
<accession>A0A1I3WLQ8</accession>
<dbReference type="GO" id="GO:0016491">
    <property type="term" value="F:oxidoreductase activity"/>
    <property type="evidence" value="ECO:0007669"/>
    <property type="project" value="InterPro"/>
</dbReference>
<protein>
    <submittedName>
        <fullName evidence="2">SagB-type dehydrogenase domain-containing protein</fullName>
    </submittedName>
</protein>
<reference evidence="3" key="1">
    <citation type="submission" date="2016-10" db="EMBL/GenBank/DDBJ databases">
        <authorList>
            <person name="Varghese N."/>
            <person name="Submissions S."/>
        </authorList>
    </citation>
    <scope>NUCLEOTIDE SEQUENCE [LARGE SCALE GENOMIC DNA]</scope>
    <source>
        <strain evidence="3">DSM 5918</strain>
    </source>
</reference>
<evidence type="ECO:0000313" key="2">
    <source>
        <dbReference type="EMBL" id="SFK07817.1"/>
    </source>
</evidence>
<dbReference type="CDD" id="cd02142">
    <property type="entry name" value="McbC_SagB-like_oxidoreductase"/>
    <property type="match status" value="1"/>
</dbReference>
<name>A0A1I3WLQ8_9BACT</name>
<dbReference type="RefSeq" id="WP_092376300.1">
    <property type="nucleotide sequence ID" value="NZ_FORX01000013.1"/>
</dbReference>
<dbReference type="InterPro" id="IPR052544">
    <property type="entry name" value="Bacteriocin_Proc_Enz"/>
</dbReference>
<dbReference type="NCBIfam" id="TIGR03605">
    <property type="entry name" value="antibiot_sagB"/>
    <property type="match status" value="1"/>
</dbReference>
<dbReference type="InterPro" id="IPR000415">
    <property type="entry name" value="Nitroreductase-like"/>
</dbReference>
<dbReference type="SUPFAM" id="SSF55469">
    <property type="entry name" value="FMN-dependent nitroreductase-like"/>
    <property type="match status" value="1"/>
</dbReference>
<keyword evidence="3" id="KW-1185">Reference proteome</keyword>
<dbReference type="InterPro" id="IPR020051">
    <property type="entry name" value="SagB-type_dehydrogenase"/>
</dbReference>
<sequence>MNMRTMRDFLKDDLRLQLDFSRSDQNRGIAPPPVEKPVRADQTRIALPGDPATAFAGRVDLVRALADRKSHRAWRDEPLGSEELGFLLWAVQGVRGKKGAASVFRTVPSAGCRHALETYVLVNNCESLERGVYRYLPLEHALVLEAPAGADFSARQHEAVLMQGFVAKAPVVLVWATIPYRMEWRYMAAAHRVIALDAGHVCQNLYLAAQAVGCGTCAVAAFHQQALDALLGVDGEDEFALYLAPVGKI</sequence>
<evidence type="ECO:0000313" key="3">
    <source>
        <dbReference type="Proteomes" id="UP000198635"/>
    </source>
</evidence>
<proteinExistence type="predicted"/>
<dbReference type="Pfam" id="PF00881">
    <property type="entry name" value="Nitroreductase"/>
    <property type="match status" value="1"/>
</dbReference>
<dbReference type="AlphaFoldDB" id="A0A1I3WLQ8"/>
<dbReference type="Proteomes" id="UP000198635">
    <property type="component" value="Unassembled WGS sequence"/>
</dbReference>
<dbReference type="PANTHER" id="PTHR43745">
    <property type="entry name" value="NITROREDUCTASE MJ1384-RELATED"/>
    <property type="match status" value="1"/>
</dbReference>